<dbReference type="EMBL" id="JAAAUY010000062">
    <property type="protein sequence ID" value="KAF9336372.1"/>
    <property type="molecule type" value="Genomic_DNA"/>
</dbReference>
<dbReference type="PANTHER" id="PTHR42663:SF6">
    <property type="entry name" value="HYDROLASE C777.06C-RELATED"/>
    <property type="match status" value="1"/>
</dbReference>
<organism evidence="2 3">
    <name type="scientific">Podila minutissima</name>
    <dbReference type="NCBI Taxonomy" id="64525"/>
    <lineage>
        <taxon>Eukaryota</taxon>
        <taxon>Fungi</taxon>
        <taxon>Fungi incertae sedis</taxon>
        <taxon>Mucoromycota</taxon>
        <taxon>Mortierellomycotina</taxon>
        <taxon>Mortierellomycetes</taxon>
        <taxon>Mortierellales</taxon>
        <taxon>Mortierellaceae</taxon>
        <taxon>Podila</taxon>
    </lineage>
</organism>
<dbReference type="AlphaFoldDB" id="A0A9P5SR23"/>
<dbReference type="Pfam" id="PF12706">
    <property type="entry name" value="Lactamase_B_2"/>
    <property type="match status" value="1"/>
</dbReference>
<proteinExistence type="predicted"/>
<dbReference type="Gene3D" id="3.60.15.10">
    <property type="entry name" value="Ribonuclease Z/Hydroxyacylglutathione hydrolase-like"/>
    <property type="match status" value="1"/>
</dbReference>
<sequence>MTAGTPQLIFLGTGTSSQIPSIPCLTDPKADCKVCLSTLKPEGVRNIKRNTSAMVHFTHEDGRERNILIDCGKSFYDSARQWFPIHNLRCIDALVITHGHADAFFGLDDLRSWCLLDKENPYSIPVYLDQATMDIITSTFPYMVDSSKATGGGDIPSFTYNIIEHDKDFFVEGVKFTPLPVHHGMYMSTGEPFWSLGFRFNDVSWVSDCSSIPDSTTAKINGSRVLVIDGLKESTHPSHFSIPEAIQYTKSLENKPERAFIVGFCHSADHYIEDEKMQTMDGESSTVFRVAYDGQKIDI</sequence>
<dbReference type="Proteomes" id="UP000696485">
    <property type="component" value="Unassembled WGS sequence"/>
</dbReference>
<comment type="caution">
    <text evidence="2">The sequence shown here is derived from an EMBL/GenBank/DDBJ whole genome shotgun (WGS) entry which is preliminary data.</text>
</comment>
<keyword evidence="3" id="KW-1185">Reference proteome</keyword>
<evidence type="ECO:0000313" key="2">
    <source>
        <dbReference type="EMBL" id="KAF9336372.1"/>
    </source>
</evidence>
<name>A0A9P5SR23_9FUNG</name>
<gene>
    <name evidence="2" type="ORF">BG006_008879</name>
</gene>
<feature type="domain" description="Metallo-beta-lactamase" evidence="1">
    <location>
        <begin position="65"/>
        <end position="259"/>
    </location>
</feature>
<reference evidence="2" key="1">
    <citation type="journal article" date="2020" name="Fungal Divers.">
        <title>Resolving the Mortierellaceae phylogeny through synthesis of multi-gene phylogenetics and phylogenomics.</title>
        <authorList>
            <person name="Vandepol N."/>
            <person name="Liber J."/>
            <person name="Desiro A."/>
            <person name="Na H."/>
            <person name="Kennedy M."/>
            <person name="Barry K."/>
            <person name="Grigoriev I.V."/>
            <person name="Miller A.N."/>
            <person name="O'Donnell K."/>
            <person name="Stajich J.E."/>
            <person name="Bonito G."/>
        </authorList>
    </citation>
    <scope>NUCLEOTIDE SEQUENCE</scope>
    <source>
        <strain evidence="2">NVP1</strain>
    </source>
</reference>
<dbReference type="InterPro" id="IPR036866">
    <property type="entry name" value="RibonucZ/Hydroxyglut_hydro"/>
</dbReference>
<dbReference type="PANTHER" id="PTHR42663">
    <property type="entry name" value="HYDROLASE C777.06C-RELATED-RELATED"/>
    <property type="match status" value="1"/>
</dbReference>
<accession>A0A9P5SR23</accession>
<evidence type="ECO:0000313" key="3">
    <source>
        <dbReference type="Proteomes" id="UP000696485"/>
    </source>
</evidence>
<dbReference type="CDD" id="cd16279">
    <property type="entry name" value="metallo-hydrolase-like_MBL-fold"/>
    <property type="match status" value="1"/>
</dbReference>
<protein>
    <recommendedName>
        <fullName evidence="1">Metallo-beta-lactamase domain-containing protein</fullName>
    </recommendedName>
</protein>
<dbReference type="InterPro" id="IPR001279">
    <property type="entry name" value="Metallo-B-lactamas"/>
</dbReference>
<evidence type="ECO:0000259" key="1">
    <source>
        <dbReference type="Pfam" id="PF12706"/>
    </source>
</evidence>
<dbReference type="SUPFAM" id="SSF56281">
    <property type="entry name" value="Metallo-hydrolase/oxidoreductase"/>
    <property type="match status" value="1"/>
</dbReference>